<dbReference type="SMART" id="SM00220">
    <property type="entry name" value="S_TKc"/>
    <property type="match status" value="1"/>
</dbReference>
<keyword evidence="5" id="KW-0808">Transferase</keyword>
<evidence type="ECO:0000259" key="17">
    <source>
        <dbReference type="PROSITE" id="PS50222"/>
    </source>
</evidence>
<dbReference type="InterPro" id="IPR050205">
    <property type="entry name" value="CDPK_Ser/Thr_kinases"/>
</dbReference>
<comment type="cofactor">
    <cofactor evidence="1">
        <name>Mg(2+)</name>
        <dbReference type="ChEBI" id="CHEBI:18420"/>
    </cofactor>
</comment>
<keyword evidence="11 15" id="KW-0067">ATP-binding</keyword>
<evidence type="ECO:0000256" key="14">
    <source>
        <dbReference type="ARBA" id="ARBA00048679"/>
    </source>
</evidence>
<evidence type="ECO:0000313" key="19">
    <source>
        <dbReference type="Proteomes" id="UP001295684"/>
    </source>
</evidence>
<dbReference type="Gene3D" id="3.30.200.20">
    <property type="entry name" value="Phosphorylase Kinase, domain 1"/>
    <property type="match status" value="1"/>
</dbReference>
<evidence type="ECO:0000256" key="10">
    <source>
        <dbReference type="ARBA" id="ARBA00022837"/>
    </source>
</evidence>
<dbReference type="SUPFAM" id="SSF56112">
    <property type="entry name" value="Protein kinase-like (PK-like)"/>
    <property type="match status" value="1"/>
</dbReference>
<evidence type="ECO:0000256" key="12">
    <source>
        <dbReference type="ARBA" id="ARBA00024334"/>
    </source>
</evidence>
<protein>
    <recommendedName>
        <fullName evidence="3">non-specific serine/threonine protein kinase</fullName>
        <ecNumber evidence="3">2.7.11.1</ecNumber>
    </recommendedName>
</protein>
<evidence type="ECO:0000256" key="3">
    <source>
        <dbReference type="ARBA" id="ARBA00012513"/>
    </source>
</evidence>
<keyword evidence="6" id="KW-0479">Metal-binding</keyword>
<dbReference type="EC" id="2.7.11.1" evidence="3"/>
<keyword evidence="9" id="KW-0418">Kinase</keyword>
<comment type="catalytic activity">
    <reaction evidence="13">
        <text>L-threonyl-[protein] + ATP = O-phospho-L-threonyl-[protein] + ADP + H(+)</text>
        <dbReference type="Rhea" id="RHEA:46608"/>
        <dbReference type="Rhea" id="RHEA-COMP:11060"/>
        <dbReference type="Rhea" id="RHEA-COMP:11605"/>
        <dbReference type="ChEBI" id="CHEBI:15378"/>
        <dbReference type="ChEBI" id="CHEBI:30013"/>
        <dbReference type="ChEBI" id="CHEBI:30616"/>
        <dbReference type="ChEBI" id="CHEBI:61977"/>
        <dbReference type="ChEBI" id="CHEBI:456216"/>
        <dbReference type="EC" id="2.7.11.1"/>
    </reaction>
</comment>
<dbReference type="InterPro" id="IPR008271">
    <property type="entry name" value="Ser/Thr_kinase_AS"/>
</dbReference>
<dbReference type="GO" id="GO:0005509">
    <property type="term" value="F:calcium ion binding"/>
    <property type="evidence" value="ECO:0007669"/>
    <property type="project" value="InterPro"/>
</dbReference>
<evidence type="ECO:0000256" key="6">
    <source>
        <dbReference type="ARBA" id="ARBA00022723"/>
    </source>
</evidence>
<evidence type="ECO:0000256" key="15">
    <source>
        <dbReference type="PROSITE-ProRule" id="PRU10141"/>
    </source>
</evidence>
<evidence type="ECO:0000256" key="11">
    <source>
        <dbReference type="ARBA" id="ARBA00022840"/>
    </source>
</evidence>
<evidence type="ECO:0000256" key="4">
    <source>
        <dbReference type="ARBA" id="ARBA00022527"/>
    </source>
</evidence>
<accession>A0AAD1U0H9</accession>
<dbReference type="EMBL" id="CAMPGE010000344">
    <property type="protein sequence ID" value="CAI2359090.1"/>
    <property type="molecule type" value="Genomic_DNA"/>
</dbReference>
<dbReference type="Gene3D" id="1.10.510.10">
    <property type="entry name" value="Transferase(Phosphotransferase) domain 1"/>
    <property type="match status" value="1"/>
</dbReference>
<dbReference type="SMART" id="SM00054">
    <property type="entry name" value="EFh"/>
    <property type="match status" value="2"/>
</dbReference>
<dbReference type="SUPFAM" id="SSF47473">
    <property type="entry name" value="EF-hand"/>
    <property type="match status" value="1"/>
</dbReference>
<comment type="catalytic activity">
    <reaction evidence="14">
        <text>L-seryl-[protein] + ATP = O-phospho-L-seryl-[protein] + ADP + H(+)</text>
        <dbReference type="Rhea" id="RHEA:17989"/>
        <dbReference type="Rhea" id="RHEA-COMP:9863"/>
        <dbReference type="Rhea" id="RHEA-COMP:11604"/>
        <dbReference type="ChEBI" id="CHEBI:15378"/>
        <dbReference type="ChEBI" id="CHEBI:29999"/>
        <dbReference type="ChEBI" id="CHEBI:30616"/>
        <dbReference type="ChEBI" id="CHEBI:83421"/>
        <dbReference type="ChEBI" id="CHEBI:456216"/>
        <dbReference type="EC" id="2.7.11.1"/>
    </reaction>
</comment>
<keyword evidence="7" id="KW-0677">Repeat</keyword>
<evidence type="ECO:0000256" key="7">
    <source>
        <dbReference type="ARBA" id="ARBA00022737"/>
    </source>
</evidence>
<dbReference type="InterPro" id="IPR017441">
    <property type="entry name" value="Protein_kinase_ATP_BS"/>
</dbReference>
<comment type="subunit">
    <text evidence="2">Monomer.</text>
</comment>
<evidence type="ECO:0000259" key="16">
    <source>
        <dbReference type="PROSITE" id="PS50011"/>
    </source>
</evidence>
<dbReference type="InterPro" id="IPR018247">
    <property type="entry name" value="EF_Hand_1_Ca_BS"/>
</dbReference>
<dbReference type="FunFam" id="3.30.200.20:FF:000315">
    <property type="entry name" value="Calcium-dependent protein kinase 3"/>
    <property type="match status" value="1"/>
</dbReference>
<name>A0AAD1U0H9_EUPCR</name>
<dbReference type="PROSITE" id="PS00107">
    <property type="entry name" value="PROTEIN_KINASE_ATP"/>
    <property type="match status" value="1"/>
</dbReference>
<evidence type="ECO:0000256" key="8">
    <source>
        <dbReference type="ARBA" id="ARBA00022741"/>
    </source>
</evidence>
<dbReference type="Proteomes" id="UP001295684">
    <property type="component" value="Unassembled WGS sequence"/>
</dbReference>
<dbReference type="PROSITE" id="PS00108">
    <property type="entry name" value="PROTEIN_KINASE_ST"/>
    <property type="match status" value="1"/>
</dbReference>
<evidence type="ECO:0000256" key="2">
    <source>
        <dbReference type="ARBA" id="ARBA00011245"/>
    </source>
</evidence>
<dbReference type="InterPro" id="IPR000719">
    <property type="entry name" value="Prot_kinase_dom"/>
</dbReference>
<dbReference type="GO" id="GO:0004674">
    <property type="term" value="F:protein serine/threonine kinase activity"/>
    <property type="evidence" value="ECO:0007669"/>
    <property type="project" value="UniProtKB-KW"/>
</dbReference>
<feature type="domain" description="EF-hand" evidence="17">
    <location>
        <begin position="443"/>
        <end position="478"/>
    </location>
</feature>
<organism evidence="18 19">
    <name type="scientific">Euplotes crassus</name>
    <dbReference type="NCBI Taxonomy" id="5936"/>
    <lineage>
        <taxon>Eukaryota</taxon>
        <taxon>Sar</taxon>
        <taxon>Alveolata</taxon>
        <taxon>Ciliophora</taxon>
        <taxon>Intramacronucleata</taxon>
        <taxon>Spirotrichea</taxon>
        <taxon>Hypotrichia</taxon>
        <taxon>Euplotida</taxon>
        <taxon>Euplotidae</taxon>
        <taxon>Moneuplotes</taxon>
    </lineage>
</organism>
<sequence length="571" mass="65812">MGNKFCTCMNKSKRAIQEDTLQTAPSFNKLKVKKTSRVHKKSKSIPDNEELSGSTKIESLRDTIDGLNITKDSIKSFYKFGEVIGSGKYGTVKMAYSRQNPDFKVAVKCIDFDKLTGSYHTCISEIDTLKKVDHPNVVKVFEIFQDSKRLYIVMEYCTGKELFDFVVERTKVEEKSASYIIKQLLKIIKYLNSLKICHRDIKPENILIDPDNLNIKLIDFGLSTYFKNSSRLTTKLGTPYYVAPEVLLGNYGKECDMWSVGIISHILLTGCPPFQGESLPEIYNEILNEKLKLYRSDWVDLSPDSLDFIKLILRKSPQRRLTPDKALNHSFIAEPGSKRKLKPNVLEKLAKSSEKGYLKKKVFMILATYIDNEVILKWDKIFHSLDTKCNGEIYISEIIKKLRETRMSKEKLKQIESKLKDNLDSKISYSDFLNSVINIKKEVREEDIQKVFDQLDMDRSGRINYNDLCSFIQRRGDENVTAETLFQEIDMSQNMDTEQDVSFLSESKGEDRKEISFSTFKNFMMCDNDISEASDGTMKSSFYLAECLSTASIECSPYVRKSRHEKKPFKL</sequence>
<reference evidence="18" key="1">
    <citation type="submission" date="2023-07" db="EMBL/GenBank/DDBJ databases">
        <authorList>
            <consortium name="AG Swart"/>
            <person name="Singh M."/>
            <person name="Singh A."/>
            <person name="Seah K."/>
            <person name="Emmerich C."/>
        </authorList>
    </citation>
    <scope>NUCLEOTIDE SEQUENCE</scope>
    <source>
        <strain evidence="18">DP1</strain>
    </source>
</reference>
<dbReference type="FunFam" id="1.10.510.10:FF:000571">
    <property type="entry name" value="Maternal embryonic leucine zipper kinase"/>
    <property type="match status" value="1"/>
</dbReference>
<comment type="similarity">
    <text evidence="12">Belongs to the protein kinase superfamily. Ser/Thr protein kinase family. CDPK subfamily.</text>
</comment>
<dbReference type="Gene3D" id="1.10.238.10">
    <property type="entry name" value="EF-hand"/>
    <property type="match status" value="2"/>
</dbReference>
<keyword evidence="10" id="KW-0106">Calcium</keyword>
<evidence type="ECO:0000256" key="5">
    <source>
        <dbReference type="ARBA" id="ARBA00022679"/>
    </source>
</evidence>
<evidence type="ECO:0000256" key="1">
    <source>
        <dbReference type="ARBA" id="ARBA00001946"/>
    </source>
</evidence>
<dbReference type="InterPro" id="IPR011992">
    <property type="entry name" value="EF-hand-dom_pair"/>
</dbReference>
<dbReference type="PROSITE" id="PS50222">
    <property type="entry name" value="EF_HAND_2"/>
    <property type="match status" value="1"/>
</dbReference>
<dbReference type="PROSITE" id="PS00018">
    <property type="entry name" value="EF_HAND_1"/>
    <property type="match status" value="1"/>
</dbReference>
<dbReference type="AlphaFoldDB" id="A0AAD1U0H9"/>
<keyword evidence="8 15" id="KW-0547">Nucleotide-binding</keyword>
<gene>
    <name evidence="18" type="ORF">ECRASSUSDP1_LOCUS375</name>
</gene>
<dbReference type="InterPro" id="IPR011009">
    <property type="entry name" value="Kinase-like_dom_sf"/>
</dbReference>
<keyword evidence="4" id="KW-0723">Serine/threonine-protein kinase</keyword>
<evidence type="ECO:0000313" key="18">
    <source>
        <dbReference type="EMBL" id="CAI2359090.1"/>
    </source>
</evidence>
<evidence type="ECO:0000256" key="9">
    <source>
        <dbReference type="ARBA" id="ARBA00022777"/>
    </source>
</evidence>
<feature type="binding site" evidence="15">
    <location>
        <position position="108"/>
    </location>
    <ligand>
        <name>ATP</name>
        <dbReference type="ChEBI" id="CHEBI:30616"/>
    </ligand>
</feature>
<proteinExistence type="inferred from homology"/>
<dbReference type="GO" id="GO:0005524">
    <property type="term" value="F:ATP binding"/>
    <property type="evidence" value="ECO:0007669"/>
    <property type="project" value="UniProtKB-UniRule"/>
</dbReference>
<keyword evidence="19" id="KW-1185">Reference proteome</keyword>
<dbReference type="InterPro" id="IPR002048">
    <property type="entry name" value="EF_hand_dom"/>
</dbReference>
<dbReference type="PANTHER" id="PTHR24349">
    <property type="entry name" value="SERINE/THREONINE-PROTEIN KINASE"/>
    <property type="match status" value="1"/>
</dbReference>
<dbReference type="CDD" id="cd05117">
    <property type="entry name" value="STKc_CAMK"/>
    <property type="match status" value="1"/>
</dbReference>
<comment type="caution">
    <text evidence="18">The sequence shown here is derived from an EMBL/GenBank/DDBJ whole genome shotgun (WGS) entry which is preliminary data.</text>
</comment>
<dbReference type="Pfam" id="PF00069">
    <property type="entry name" value="Pkinase"/>
    <property type="match status" value="1"/>
</dbReference>
<feature type="domain" description="Protein kinase" evidence="16">
    <location>
        <begin position="78"/>
        <end position="332"/>
    </location>
</feature>
<dbReference type="PROSITE" id="PS50011">
    <property type="entry name" value="PROTEIN_KINASE_DOM"/>
    <property type="match status" value="1"/>
</dbReference>
<evidence type="ECO:0000256" key="13">
    <source>
        <dbReference type="ARBA" id="ARBA00047899"/>
    </source>
</evidence>